<sequence length="28" mass="3348">MTNITFPIINRRSMDQITKRITIEVSRL</sequence>
<proteinExistence type="predicted"/>
<evidence type="ECO:0000313" key="1">
    <source>
        <dbReference type="EMBL" id="JAH72127.1"/>
    </source>
</evidence>
<reference evidence="1" key="2">
    <citation type="journal article" date="2015" name="Fish Shellfish Immunol.">
        <title>Early steps in the European eel (Anguilla anguilla)-Vibrio vulnificus interaction in the gills: Role of the RtxA13 toxin.</title>
        <authorList>
            <person name="Callol A."/>
            <person name="Pajuelo D."/>
            <person name="Ebbesson L."/>
            <person name="Teles M."/>
            <person name="MacKenzie S."/>
            <person name="Amaro C."/>
        </authorList>
    </citation>
    <scope>NUCLEOTIDE SEQUENCE</scope>
</reference>
<reference evidence="1" key="1">
    <citation type="submission" date="2014-11" db="EMBL/GenBank/DDBJ databases">
        <authorList>
            <person name="Amaro Gonzalez C."/>
        </authorList>
    </citation>
    <scope>NUCLEOTIDE SEQUENCE</scope>
</reference>
<dbReference type="AlphaFoldDB" id="A0A0E9V253"/>
<accession>A0A0E9V253</accession>
<protein>
    <submittedName>
        <fullName evidence="1">Uncharacterized protein</fullName>
    </submittedName>
</protein>
<dbReference type="EMBL" id="GBXM01036450">
    <property type="protein sequence ID" value="JAH72127.1"/>
    <property type="molecule type" value="Transcribed_RNA"/>
</dbReference>
<name>A0A0E9V253_ANGAN</name>
<organism evidence="1">
    <name type="scientific">Anguilla anguilla</name>
    <name type="common">European freshwater eel</name>
    <name type="synonym">Muraena anguilla</name>
    <dbReference type="NCBI Taxonomy" id="7936"/>
    <lineage>
        <taxon>Eukaryota</taxon>
        <taxon>Metazoa</taxon>
        <taxon>Chordata</taxon>
        <taxon>Craniata</taxon>
        <taxon>Vertebrata</taxon>
        <taxon>Euteleostomi</taxon>
        <taxon>Actinopterygii</taxon>
        <taxon>Neopterygii</taxon>
        <taxon>Teleostei</taxon>
        <taxon>Anguilliformes</taxon>
        <taxon>Anguillidae</taxon>
        <taxon>Anguilla</taxon>
    </lineage>
</organism>